<reference evidence="10 11" key="1">
    <citation type="journal article" date="2016" name="Genome Biol. Evol.">
        <title>Comparative Genomic Analyses of the Moraxella catarrhalis Serosensitive and Seroresistant Lineages Demonstrate Their Independent Evolution.</title>
        <authorList>
            <person name="Earl J.P."/>
            <person name="de Vries S.P."/>
            <person name="Ahmed A."/>
            <person name="Powell E."/>
            <person name="Schultz M.P."/>
            <person name="Hermans P.W."/>
            <person name="Hill D.J."/>
            <person name="Zhou Z."/>
            <person name="Constantinidou C.I."/>
            <person name="Hu F.Z."/>
            <person name="Bootsma H.J."/>
            <person name="Ehrlich G.D."/>
        </authorList>
    </citation>
    <scope>NUCLEOTIDE SEQUENCE [LARGE SCALE GENOMIC DNA]</scope>
    <source>
        <strain evidence="10 11">Z7542</strain>
    </source>
</reference>
<keyword evidence="6 9" id="KW-0812">Transmembrane</keyword>
<evidence type="ECO:0000313" key="10">
    <source>
        <dbReference type="EMBL" id="OAU98491.1"/>
    </source>
</evidence>
<dbReference type="FunFam" id="3.30.2090.10:FF:000002">
    <property type="entry name" value="Efflux pump membrane transporter"/>
    <property type="match status" value="1"/>
</dbReference>
<dbReference type="eggNOG" id="COG0841">
    <property type="taxonomic scope" value="Bacteria"/>
</dbReference>
<evidence type="ECO:0000256" key="8">
    <source>
        <dbReference type="ARBA" id="ARBA00023136"/>
    </source>
</evidence>
<feature type="transmembrane region" description="Helical" evidence="9">
    <location>
        <begin position="540"/>
        <end position="560"/>
    </location>
</feature>
<dbReference type="Gene3D" id="3.30.70.1440">
    <property type="entry name" value="Multidrug efflux transporter AcrB pore domain"/>
    <property type="match status" value="1"/>
</dbReference>
<feature type="transmembrane region" description="Helical" evidence="9">
    <location>
        <begin position="341"/>
        <end position="360"/>
    </location>
</feature>
<dbReference type="GO" id="GO:0015562">
    <property type="term" value="F:efflux transmembrane transporter activity"/>
    <property type="evidence" value="ECO:0007669"/>
    <property type="project" value="InterPro"/>
</dbReference>
<dbReference type="PANTHER" id="PTHR32063">
    <property type="match status" value="1"/>
</dbReference>
<feature type="transmembrane region" description="Helical" evidence="9">
    <location>
        <begin position="971"/>
        <end position="991"/>
    </location>
</feature>
<dbReference type="EMBL" id="LXHC01000001">
    <property type="protein sequence ID" value="OAU98491.1"/>
    <property type="molecule type" value="Genomic_DNA"/>
</dbReference>
<feature type="transmembrane region" description="Helical" evidence="9">
    <location>
        <begin position="1003"/>
        <end position="1029"/>
    </location>
</feature>
<evidence type="ECO:0000256" key="3">
    <source>
        <dbReference type="ARBA" id="ARBA00022448"/>
    </source>
</evidence>
<keyword evidence="7 9" id="KW-1133">Transmembrane helix</keyword>
<sequence>MSRFFIHRPIFAWVIAILIMLVGILAINNLPIEQYPKIAPPQVTVRIIYPGADAETVENSVTQIIEQQMKGIDGLMYMSSNSSATGSASVTLTFENDTDPDTAQVQVQNKLQPAMSSLPETVQRMGVNVEKSASDFLMVAAFVSEDGSMDQSDIADYVATSIVDPISRVEGVGGTNVFGSSYAMRIWLDPAKLRAYNLMPSDVSSAIRSQNVQVSAGQLGTLPTNTDRVVINATVSVQSYLQTPEQFEDILLKTDTAGAQVRIKDVARVELGSENYQFRAQYNGQAASGLAIMLAPGANALEVREAVGVRLDELSQSFPPGLKMVVPYDTTPFVRLSITQVVHTLLEAVVLVFLVMFLFLQNWRATIIPTLAVPVVILGTFAVLSVLGYSINILTMFAMVLAIGLLVDDAIIVVENVERILEENPTISVMDATIQSMREISKVVIGIALILSVVFVPMIFFGGSSGVIYRQFAVTLMTSMTLSAFIALVFTPALCVTILKRQAHKDIDTQTGFFGWFNRFFYQTSRRYENFVGKTYASKLAYLAVYTGIVAVMAFVFMRLPSSFVPEEDQGAVMTLVQLPAGSTLDKTNAVMDKLANYYHDKEVDNIESVFTISGFSFMGSGQNAGMAFIKLKDWDERKGSENTAQSIARRAMAMNMMIPEASLIFPIAPPPIQGFGNASGFDLQLKDVGGVGHETLLDARNQLMGMAMQNPAIASIRPGGQEDAPKLKVDINQAQAAAYGVPLATINNTIAQAWGGSYVNDFIDRGRIKKVYIQGEADSRVVPEDINRWYVRNQSGEMVSFGAFSSSKWEYGSPSLARYNGVSSMALTGAAAPGLSTGDAMEAMAQMASQLPAGIDFEWTGLSLEQQKSGGQAPMLYALSILVVFLCLAALYESWSVPFAVILVIPLGVIGALLLTKIHGLANDVYLQVALLTVVGLSAKNAILIIEFAKEIQESGQTLKASVMMAARMRLRPIIMTSLAFGMGVVPLYIATGAGSGSQNAVGTGVLGGVLTSTFLGIFFIPMFYVWVRTLFPYKSKAQPVTGAEPHEHV</sequence>
<dbReference type="Gene3D" id="3.30.70.1320">
    <property type="entry name" value="Multidrug efflux transporter AcrB pore domain like"/>
    <property type="match status" value="1"/>
</dbReference>
<evidence type="ECO:0000256" key="4">
    <source>
        <dbReference type="ARBA" id="ARBA00022475"/>
    </source>
</evidence>
<protein>
    <recommendedName>
        <fullName evidence="9">Efflux pump membrane transporter</fullName>
    </recommendedName>
</protein>
<evidence type="ECO:0000256" key="6">
    <source>
        <dbReference type="ARBA" id="ARBA00022692"/>
    </source>
</evidence>
<keyword evidence="3 9" id="KW-0813">Transport</keyword>
<dbReference type="Gene3D" id="1.20.1640.10">
    <property type="entry name" value="Multidrug efflux transporter AcrB transmembrane domain"/>
    <property type="match status" value="2"/>
</dbReference>
<dbReference type="NCBIfam" id="TIGR00915">
    <property type="entry name" value="2A0602"/>
    <property type="match status" value="1"/>
</dbReference>
<comment type="subcellular location">
    <subcellularLocation>
        <location evidence="1 9">Cell inner membrane</location>
        <topology evidence="1 9">Multi-pass membrane protein</topology>
    </subcellularLocation>
</comment>
<dbReference type="PATRIC" id="fig|480.237.peg.1708"/>
<evidence type="ECO:0000256" key="5">
    <source>
        <dbReference type="ARBA" id="ARBA00022519"/>
    </source>
</evidence>
<evidence type="ECO:0000256" key="1">
    <source>
        <dbReference type="ARBA" id="ARBA00004429"/>
    </source>
</evidence>
<gene>
    <name evidence="10" type="ORF">AO384_0075</name>
</gene>
<feature type="transmembrane region" description="Helical" evidence="9">
    <location>
        <begin position="926"/>
        <end position="950"/>
    </location>
</feature>
<keyword evidence="5 9" id="KW-0997">Cell inner membrane</keyword>
<dbReference type="InterPro" id="IPR001036">
    <property type="entry name" value="Acrflvin-R"/>
</dbReference>
<dbReference type="Gene3D" id="3.30.70.1430">
    <property type="entry name" value="Multidrug efflux transporter AcrB pore domain"/>
    <property type="match status" value="2"/>
</dbReference>
<dbReference type="Gene3D" id="3.30.2090.10">
    <property type="entry name" value="Multidrug efflux transporter AcrB TolC docking domain, DN and DC subdomains"/>
    <property type="match status" value="2"/>
</dbReference>
<dbReference type="GO" id="GO:0005886">
    <property type="term" value="C:plasma membrane"/>
    <property type="evidence" value="ECO:0007669"/>
    <property type="project" value="UniProtKB-SubCell"/>
</dbReference>
<dbReference type="OrthoDB" id="9757904at2"/>
<dbReference type="NCBIfam" id="NF000282">
    <property type="entry name" value="RND_permease_1"/>
    <property type="match status" value="1"/>
</dbReference>
<dbReference type="SUPFAM" id="SSF82866">
    <property type="entry name" value="Multidrug efflux transporter AcrB transmembrane domain"/>
    <property type="match status" value="2"/>
</dbReference>
<evidence type="ECO:0000256" key="9">
    <source>
        <dbReference type="RuleBase" id="RU364070"/>
    </source>
</evidence>
<dbReference type="InterPro" id="IPR004764">
    <property type="entry name" value="MdtF-like"/>
</dbReference>
<evidence type="ECO:0000313" key="11">
    <source>
        <dbReference type="Proteomes" id="UP000078228"/>
    </source>
</evidence>
<evidence type="ECO:0000256" key="7">
    <source>
        <dbReference type="ARBA" id="ARBA00022989"/>
    </source>
</evidence>
<dbReference type="FunFam" id="3.30.70.1430:FF:000001">
    <property type="entry name" value="Efflux pump membrane transporter"/>
    <property type="match status" value="1"/>
</dbReference>
<dbReference type="SUPFAM" id="SSF82693">
    <property type="entry name" value="Multidrug efflux transporter AcrB pore domain, PN1, PN2, PC1 and PC2 subdomains"/>
    <property type="match status" value="4"/>
</dbReference>
<dbReference type="FunFam" id="1.20.1640.10:FF:000001">
    <property type="entry name" value="Efflux pump membrane transporter"/>
    <property type="match status" value="1"/>
</dbReference>
<dbReference type="FunFam" id="3.30.70.1430:FF:000002">
    <property type="entry name" value="Efflux pump membrane transporter"/>
    <property type="match status" value="1"/>
</dbReference>
<comment type="caution">
    <text evidence="10">The sequence shown here is derived from an EMBL/GenBank/DDBJ whole genome shotgun (WGS) entry which is preliminary data.</text>
</comment>
<feature type="transmembrane region" description="Helical" evidence="9">
    <location>
        <begin position="900"/>
        <end position="920"/>
    </location>
</feature>
<keyword evidence="8 9" id="KW-0472">Membrane</keyword>
<comment type="similarity">
    <text evidence="2 9">Belongs to the resistance-nodulation-cell division (RND) (TC 2.A.6) family.</text>
</comment>
<feature type="transmembrane region" description="Helical" evidence="9">
    <location>
        <begin position="473"/>
        <end position="499"/>
    </location>
</feature>
<keyword evidence="4" id="KW-1003">Cell membrane</keyword>
<feature type="transmembrane region" description="Helical" evidence="9">
    <location>
        <begin position="443"/>
        <end position="461"/>
    </location>
</feature>
<proteinExistence type="inferred from homology"/>
<dbReference type="Pfam" id="PF00873">
    <property type="entry name" value="ACR_tran"/>
    <property type="match status" value="1"/>
</dbReference>
<evidence type="ECO:0000256" key="2">
    <source>
        <dbReference type="ARBA" id="ARBA00010942"/>
    </source>
</evidence>
<organism evidence="10 11">
    <name type="scientific">Moraxella catarrhalis</name>
    <name type="common">Branhamella catarrhalis</name>
    <dbReference type="NCBI Taxonomy" id="480"/>
    <lineage>
        <taxon>Bacteria</taxon>
        <taxon>Pseudomonadati</taxon>
        <taxon>Pseudomonadota</taxon>
        <taxon>Gammaproteobacteria</taxon>
        <taxon>Moraxellales</taxon>
        <taxon>Moraxellaceae</taxon>
        <taxon>Moraxella</taxon>
    </lineage>
</organism>
<dbReference type="InterPro" id="IPR027463">
    <property type="entry name" value="AcrB_DN_DC_subdom"/>
</dbReference>
<dbReference type="Proteomes" id="UP000078228">
    <property type="component" value="Unassembled WGS sequence"/>
</dbReference>
<dbReference type="GO" id="GO:0009636">
    <property type="term" value="P:response to toxic substance"/>
    <property type="evidence" value="ECO:0007669"/>
    <property type="project" value="UniProtKB-ARBA"/>
</dbReference>
<accession>A0A198UQ59</accession>
<feature type="transmembrane region" description="Helical" evidence="9">
    <location>
        <begin position="876"/>
        <end position="893"/>
    </location>
</feature>
<keyword evidence="11" id="KW-1185">Reference proteome</keyword>
<dbReference type="GO" id="GO:0042910">
    <property type="term" value="F:xenobiotic transmembrane transporter activity"/>
    <property type="evidence" value="ECO:0007669"/>
    <property type="project" value="TreeGrafter"/>
</dbReference>
<dbReference type="PANTHER" id="PTHR32063:SF13">
    <property type="entry name" value="MULTIDRUG EFFLUX PUMP SUBUNIT ACRB-RELATED"/>
    <property type="match status" value="1"/>
</dbReference>
<dbReference type="RefSeq" id="WP_064610441.1">
    <property type="nucleotide sequence ID" value="NZ_LXHB01000038.1"/>
</dbReference>
<comment type="caution">
    <text evidence="9">Lacks conserved residue(s) required for the propagation of feature annotation.</text>
</comment>
<dbReference type="PRINTS" id="PR00702">
    <property type="entry name" value="ACRIFLAVINRP"/>
</dbReference>
<feature type="transmembrane region" description="Helical" evidence="9">
    <location>
        <begin position="367"/>
        <end position="387"/>
    </location>
</feature>
<dbReference type="AlphaFoldDB" id="A0A198UQ59"/>
<name>A0A198UQ59_MORCA</name>
<dbReference type="SUPFAM" id="SSF82714">
    <property type="entry name" value="Multidrug efflux transporter AcrB TolC docking domain, DN and DC subdomains"/>
    <property type="match status" value="2"/>
</dbReference>